<accession>A0A9P4TVY3</accession>
<proteinExistence type="predicted"/>
<dbReference type="AlphaFoldDB" id="A0A9P4TVY3"/>
<reference evidence="1" key="1">
    <citation type="journal article" date="2020" name="Stud. Mycol.">
        <title>101 Dothideomycetes genomes: a test case for predicting lifestyles and emergence of pathogens.</title>
        <authorList>
            <person name="Haridas S."/>
            <person name="Albert R."/>
            <person name="Binder M."/>
            <person name="Bloem J."/>
            <person name="Labutti K."/>
            <person name="Salamov A."/>
            <person name="Andreopoulos B."/>
            <person name="Baker S."/>
            <person name="Barry K."/>
            <person name="Bills G."/>
            <person name="Bluhm B."/>
            <person name="Cannon C."/>
            <person name="Castanera R."/>
            <person name="Culley D."/>
            <person name="Daum C."/>
            <person name="Ezra D."/>
            <person name="Gonzalez J."/>
            <person name="Henrissat B."/>
            <person name="Kuo A."/>
            <person name="Liang C."/>
            <person name="Lipzen A."/>
            <person name="Lutzoni F."/>
            <person name="Magnuson J."/>
            <person name="Mondo S."/>
            <person name="Nolan M."/>
            <person name="Ohm R."/>
            <person name="Pangilinan J."/>
            <person name="Park H.-J."/>
            <person name="Ramirez L."/>
            <person name="Alfaro M."/>
            <person name="Sun H."/>
            <person name="Tritt A."/>
            <person name="Yoshinaga Y."/>
            <person name="Zwiers L.-H."/>
            <person name="Turgeon B."/>
            <person name="Goodwin S."/>
            <person name="Spatafora J."/>
            <person name="Crous P."/>
            <person name="Grigoriev I."/>
        </authorList>
    </citation>
    <scope>NUCLEOTIDE SEQUENCE</scope>
    <source>
        <strain evidence="1">CBS 130266</strain>
    </source>
</reference>
<evidence type="ECO:0000313" key="2">
    <source>
        <dbReference type="Proteomes" id="UP000800235"/>
    </source>
</evidence>
<name>A0A9P4TVY3_9PEZI</name>
<comment type="caution">
    <text evidence="1">The sequence shown here is derived from an EMBL/GenBank/DDBJ whole genome shotgun (WGS) entry which is preliminary data.</text>
</comment>
<gene>
    <name evidence="1" type="ORF">EJ08DRAFT_700308</name>
</gene>
<dbReference type="EMBL" id="MU007069">
    <property type="protein sequence ID" value="KAF2425502.1"/>
    <property type="molecule type" value="Genomic_DNA"/>
</dbReference>
<protein>
    <submittedName>
        <fullName evidence="1">Uncharacterized protein</fullName>
    </submittedName>
</protein>
<sequence>MASVAPTRLRVRLATVASLETADIAVALLTTVHNRNAMPDFGTCLPTSVDGTCGASSASGVDICTGSGFGGWWVPSNTTLEHECYPFG</sequence>
<keyword evidence="2" id="KW-1185">Reference proteome</keyword>
<evidence type="ECO:0000313" key="1">
    <source>
        <dbReference type="EMBL" id="KAF2425502.1"/>
    </source>
</evidence>
<organism evidence="1 2">
    <name type="scientific">Tothia fuscella</name>
    <dbReference type="NCBI Taxonomy" id="1048955"/>
    <lineage>
        <taxon>Eukaryota</taxon>
        <taxon>Fungi</taxon>
        <taxon>Dikarya</taxon>
        <taxon>Ascomycota</taxon>
        <taxon>Pezizomycotina</taxon>
        <taxon>Dothideomycetes</taxon>
        <taxon>Pleosporomycetidae</taxon>
        <taxon>Venturiales</taxon>
        <taxon>Cylindrosympodiaceae</taxon>
        <taxon>Tothia</taxon>
    </lineage>
</organism>
<dbReference type="Proteomes" id="UP000800235">
    <property type="component" value="Unassembled WGS sequence"/>
</dbReference>